<evidence type="ECO:0000313" key="5">
    <source>
        <dbReference type="EMBL" id="GEC20081.1"/>
    </source>
</evidence>
<organism evidence="5 6">
    <name type="scientific">Pseudonocardia hydrocarbonoxydans</name>
    <dbReference type="NCBI Taxonomy" id="76726"/>
    <lineage>
        <taxon>Bacteria</taxon>
        <taxon>Bacillati</taxon>
        <taxon>Actinomycetota</taxon>
        <taxon>Actinomycetes</taxon>
        <taxon>Pseudonocardiales</taxon>
        <taxon>Pseudonocardiaceae</taxon>
        <taxon>Pseudonocardia</taxon>
    </lineage>
</organism>
<protein>
    <recommendedName>
        <fullName evidence="4">NodB homology domain-containing protein</fullName>
    </recommendedName>
</protein>
<keyword evidence="3" id="KW-0732">Signal</keyword>
<dbReference type="GO" id="GO:0046872">
    <property type="term" value="F:metal ion binding"/>
    <property type="evidence" value="ECO:0007669"/>
    <property type="project" value="UniProtKB-KW"/>
</dbReference>
<keyword evidence="1" id="KW-0479">Metal-binding</keyword>
<dbReference type="CDD" id="cd10917">
    <property type="entry name" value="CE4_NodB_like_6s_7s"/>
    <property type="match status" value="1"/>
</dbReference>
<dbReference type="EMBL" id="BJNG01000017">
    <property type="protein sequence ID" value="GEC20081.1"/>
    <property type="molecule type" value="Genomic_DNA"/>
</dbReference>
<dbReference type="GO" id="GO:0016810">
    <property type="term" value="F:hydrolase activity, acting on carbon-nitrogen (but not peptide) bonds"/>
    <property type="evidence" value="ECO:0007669"/>
    <property type="project" value="InterPro"/>
</dbReference>
<dbReference type="RefSeq" id="WP_141278616.1">
    <property type="nucleotide sequence ID" value="NZ_BAAARZ010000019.1"/>
</dbReference>
<keyword evidence="6" id="KW-1185">Reference proteome</keyword>
<dbReference type="InterPro" id="IPR002509">
    <property type="entry name" value="NODB_dom"/>
</dbReference>
<name>A0A4Y3WP82_9PSEU</name>
<dbReference type="Proteomes" id="UP000320338">
    <property type="component" value="Unassembled WGS sequence"/>
</dbReference>
<proteinExistence type="predicted"/>
<dbReference type="PANTHER" id="PTHR10587:SF133">
    <property type="entry name" value="CHITIN DEACETYLASE 1-RELATED"/>
    <property type="match status" value="1"/>
</dbReference>
<dbReference type="SUPFAM" id="SSF88713">
    <property type="entry name" value="Glycoside hydrolase/deacetylase"/>
    <property type="match status" value="1"/>
</dbReference>
<dbReference type="OrthoDB" id="514320at2"/>
<dbReference type="InterPro" id="IPR011330">
    <property type="entry name" value="Glyco_hydro/deAcase_b/a-brl"/>
</dbReference>
<evidence type="ECO:0000256" key="2">
    <source>
        <dbReference type="ARBA" id="ARBA00022801"/>
    </source>
</evidence>
<gene>
    <name evidence="5" type="ORF">PHY01_23640</name>
</gene>
<feature type="signal peptide" evidence="3">
    <location>
        <begin position="1"/>
        <end position="38"/>
    </location>
</feature>
<keyword evidence="2" id="KW-0378">Hydrolase</keyword>
<evidence type="ECO:0000256" key="3">
    <source>
        <dbReference type="SAM" id="SignalP"/>
    </source>
</evidence>
<dbReference type="GO" id="GO:0016020">
    <property type="term" value="C:membrane"/>
    <property type="evidence" value="ECO:0007669"/>
    <property type="project" value="TreeGrafter"/>
</dbReference>
<evidence type="ECO:0000256" key="1">
    <source>
        <dbReference type="ARBA" id="ARBA00022723"/>
    </source>
</evidence>
<dbReference type="AlphaFoldDB" id="A0A4Y3WP82"/>
<dbReference type="Pfam" id="PF01522">
    <property type="entry name" value="Polysacc_deac_1"/>
    <property type="match status" value="1"/>
</dbReference>
<feature type="chain" id="PRO_5021409978" description="NodB homology domain-containing protein" evidence="3">
    <location>
        <begin position="39"/>
        <end position="462"/>
    </location>
</feature>
<dbReference type="InterPro" id="IPR006311">
    <property type="entry name" value="TAT_signal"/>
</dbReference>
<dbReference type="InterPro" id="IPR013207">
    <property type="entry name" value="LGFP"/>
</dbReference>
<dbReference type="PROSITE" id="PS51318">
    <property type="entry name" value="TAT"/>
    <property type="match status" value="1"/>
</dbReference>
<dbReference type="PROSITE" id="PS51677">
    <property type="entry name" value="NODB"/>
    <property type="match status" value="1"/>
</dbReference>
<dbReference type="InterPro" id="IPR050248">
    <property type="entry name" value="Polysacc_deacetylase_ArnD"/>
</dbReference>
<sequence>MSTAGVAGRRRAGRVAAAVVAGLLAVGTAVFTAPAAGAADTAPTRAAVFTRGADPGPRVVTLTMDADWYTPGDVPRVLQILRDNGITAGFGLTGRYVERYPDQVRAIAAAGHKLINHSYDHPAFTGLTSTGRADQLDRAEAAFRRLGLGTDGWFRAPYRDGYLDDGVRADLASRGYWISYDWTFDTTGYRGAGTEVILDRVRRYTVPGAIVLMHLSSESTDTAALPAVIATLRGMGYGFTDPYRSVTRGAIGLHWAALGGRGSVLGVPRTEERVATTAGTAVQWFAGGRVYWREGTGAHEVHGAIGARFVELGSVTSYLGFPLTDETPTPGRTGAYNHFDGGSLYWTPGTGARSVYGAIRAKWASLGWERGFLGFPVSDEVGVVAGRASQFQGGNVYWSATTGAHEVHGAILSRYLALGGTAGRLGLPVSDEYPVPGGRRSDFRGGWLRWDAATGVVTAGYA</sequence>
<dbReference type="PANTHER" id="PTHR10587">
    <property type="entry name" value="GLYCOSYL TRANSFERASE-RELATED"/>
    <property type="match status" value="1"/>
</dbReference>
<comment type="caution">
    <text evidence="5">The sequence shown here is derived from an EMBL/GenBank/DDBJ whole genome shotgun (WGS) entry which is preliminary data.</text>
</comment>
<reference evidence="5 6" key="1">
    <citation type="submission" date="2019-06" db="EMBL/GenBank/DDBJ databases">
        <title>Whole genome shotgun sequence of Pseudonocardia hydrocarbonoxydans NBRC 14498.</title>
        <authorList>
            <person name="Hosoyama A."/>
            <person name="Uohara A."/>
            <person name="Ohji S."/>
            <person name="Ichikawa N."/>
        </authorList>
    </citation>
    <scope>NUCLEOTIDE SEQUENCE [LARGE SCALE GENOMIC DNA]</scope>
    <source>
        <strain evidence="5 6">NBRC 14498</strain>
    </source>
</reference>
<evidence type="ECO:0000259" key="4">
    <source>
        <dbReference type="PROSITE" id="PS51677"/>
    </source>
</evidence>
<accession>A0A4Y3WP82</accession>
<dbReference type="Pfam" id="PF08310">
    <property type="entry name" value="LGFP"/>
    <property type="match status" value="4"/>
</dbReference>
<evidence type="ECO:0000313" key="6">
    <source>
        <dbReference type="Proteomes" id="UP000320338"/>
    </source>
</evidence>
<dbReference type="GO" id="GO:0005975">
    <property type="term" value="P:carbohydrate metabolic process"/>
    <property type="evidence" value="ECO:0007669"/>
    <property type="project" value="InterPro"/>
</dbReference>
<feature type="domain" description="NodB homology" evidence="4">
    <location>
        <begin position="58"/>
        <end position="240"/>
    </location>
</feature>
<dbReference type="Gene3D" id="3.20.20.370">
    <property type="entry name" value="Glycoside hydrolase/deacetylase"/>
    <property type="match status" value="1"/>
</dbReference>